<dbReference type="EMBL" id="BK016067">
    <property type="protein sequence ID" value="DAF92464.1"/>
    <property type="molecule type" value="Genomic_DNA"/>
</dbReference>
<evidence type="ECO:0000313" key="1">
    <source>
        <dbReference type="EMBL" id="DAF92464.1"/>
    </source>
</evidence>
<accession>A0A8S5UDB3</accession>
<sequence length="51" mass="6036">MLKHPFRELMSKSAVRVCGQNVAKVWPNRDKNSRTRRLRGKTWCQQPGLNR</sequence>
<protein>
    <submittedName>
        <fullName evidence="1">Uncharacterized protein</fullName>
    </submittedName>
</protein>
<name>A0A8S5UDB3_9CAUD</name>
<reference evidence="1" key="1">
    <citation type="journal article" date="2021" name="Proc. Natl. Acad. Sci. U.S.A.">
        <title>A Catalog of Tens of Thousands of Viruses from Human Metagenomes Reveals Hidden Associations with Chronic Diseases.</title>
        <authorList>
            <person name="Tisza M.J."/>
            <person name="Buck C.B."/>
        </authorList>
    </citation>
    <scope>NUCLEOTIDE SEQUENCE</scope>
    <source>
        <strain evidence="1">Ctkhg5</strain>
    </source>
</reference>
<organism evidence="1">
    <name type="scientific">Siphoviridae sp. ctkhg5</name>
    <dbReference type="NCBI Taxonomy" id="2825643"/>
    <lineage>
        <taxon>Viruses</taxon>
        <taxon>Duplodnaviria</taxon>
        <taxon>Heunggongvirae</taxon>
        <taxon>Uroviricota</taxon>
        <taxon>Caudoviricetes</taxon>
    </lineage>
</organism>
<proteinExistence type="predicted"/>